<dbReference type="EMBL" id="FOJG01000001">
    <property type="protein sequence ID" value="SEW44612.1"/>
    <property type="molecule type" value="Genomic_DNA"/>
</dbReference>
<gene>
    <name evidence="1" type="ORF">SAMN04488122_3354</name>
</gene>
<organism evidence="1 2">
    <name type="scientific">Chitinophaga arvensicola</name>
    <dbReference type="NCBI Taxonomy" id="29529"/>
    <lineage>
        <taxon>Bacteria</taxon>
        <taxon>Pseudomonadati</taxon>
        <taxon>Bacteroidota</taxon>
        <taxon>Chitinophagia</taxon>
        <taxon>Chitinophagales</taxon>
        <taxon>Chitinophagaceae</taxon>
        <taxon>Chitinophaga</taxon>
    </lineage>
</organism>
<accession>A0A1I0RTM0</accession>
<keyword evidence="2" id="KW-1185">Reference proteome</keyword>
<name>A0A1I0RTM0_9BACT</name>
<reference evidence="2" key="1">
    <citation type="submission" date="2016-10" db="EMBL/GenBank/DDBJ databases">
        <authorList>
            <person name="Varghese N."/>
            <person name="Submissions S."/>
        </authorList>
    </citation>
    <scope>NUCLEOTIDE SEQUENCE [LARGE SCALE GENOMIC DNA]</scope>
    <source>
        <strain evidence="2">DSM 3695</strain>
    </source>
</reference>
<evidence type="ECO:0000313" key="1">
    <source>
        <dbReference type="EMBL" id="SEW44612.1"/>
    </source>
</evidence>
<evidence type="ECO:0000313" key="2">
    <source>
        <dbReference type="Proteomes" id="UP000199310"/>
    </source>
</evidence>
<sequence>MYNPCQLLTKELVLELVDSGNRYFVQQCYPRGDQYQPEKKGVILTHYVYYESAMHHFDALKNDLIRIVYDAYDLVQRSLLMAAAAQPEGLAVYSSVFMFRSWEPPKDLSYKMKRYLNKKTKFRFTSGLDVTPYMHLGEMYIRFTKGLETTKIQLAELERI</sequence>
<dbReference type="Proteomes" id="UP000199310">
    <property type="component" value="Unassembled WGS sequence"/>
</dbReference>
<proteinExistence type="predicted"/>
<dbReference type="STRING" id="29529.SAMN04488122_3354"/>
<dbReference type="AlphaFoldDB" id="A0A1I0RTM0"/>
<protein>
    <submittedName>
        <fullName evidence="1">Uncharacterized protein</fullName>
    </submittedName>
</protein>